<gene>
    <name evidence="2" type="ORF">ACFFGH_17325</name>
</gene>
<sequence>MNPLPQDEIEALLRKQFDGPISDDGFSDRLMRQLPPHRQRRATWPLWAGIITGAAACWLALLPSPLLHLGWRDSFNGEWSAASVSMVLAIVVMVMLASAWAMLEADNR</sequence>
<proteinExistence type="predicted"/>
<reference evidence="2 3" key="1">
    <citation type="submission" date="2024-09" db="EMBL/GenBank/DDBJ databases">
        <authorList>
            <person name="Sun Q."/>
            <person name="Mori K."/>
        </authorList>
    </citation>
    <scope>NUCLEOTIDE SEQUENCE [LARGE SCALE GENOMIC DNA]</scope>
    <source>
        <strain evidence="2 3">KCTC 23076</strain>
    </source>
</reference>
<evidence type="ECO:0000313" key="3">
    <source>
        <dbReference type="Proteomes" id="UP001589896"/>
    </source>
</evidence>
<evidence type="ECO:0000313" key="2">
    <source>
        <dbReference type="EMBL" id="MFC0679601.1"/>
    </source>
</evidence>
<accession>A0ABV6RRL4</accession>
<comment type="caution">
    <text evidence="2">The sequence shown here is derived from an EMBL/GenBank/DDBJ whole genome shotgun (WGS) entry which is preliminary data.</text>
</comment>
<feature type="transmembrane region" description="Helical" evidence="1">
    <location>
        <begin position="81"/>
        <end position="103"/>
    </location>
</feature>
<feature type="transmembrane region" description="Helical" evidence="1">
    <location>
        <begin position="42"/>
        <end position="61"/>
    </location>
</feature>
<dbReference type="EMBL" id="JBHLTG010000004">
    <property type="protein sequence ID" value="MFC0679601.1"/>
    <property type="molecule type" value="Genomic_DNA"/>
</dbReference>
<name>A0ABV6RRL4_9GAMM</name>
<keyword evidence="1" id="KW-0812">Transmembrane</keyword>
<organism evidence="2 3">
    <name type="scientific">Lysobacter korlensis</name>
    <dbReference type="NCBI Taxonomy" id="553636"/>
    <lineage>
        <taxon>Bacteria</taxon>
        <taxon>Pseudomonadati</taxon>
        <taxon>Pseudomonadota</taxon>
        <taxon>Gammaproteobacteria</taxon>
        <taxon>Lysobacterales</taxon>
        <taxon>Lysobacteraceae</taxon>
        <taxon>Lysobacter</taxon>
    </lineage>
</organism>
<keyword evidence="1" id="KW-1133">Transmembrane helix</keyword>
<keyword evidence="3" id="KW-1185">Reference proteome</keyword>
<evidence type="ECO:0008006" key="4">
    <source>
        <dbReference type="Google" id="ProtNLM"/>
    </source>
</evidence>
<dbReference type="Proteomes" id="UP001589896">
    <property type="component" value="Unassembled WGS sequence"/>
</dbReference>
<protein>
    <recommendedName>
        <fullName evidence="4">DUF5056 domain-containing protein</fullName>
    </recommendedName>
</protein>
<evidence type="ECO:0000256" key="1">
    <source>
        <dbReference type="SAM" id="Phobius"/>
    </source>
</evidence>
<keyword evidence="1" id="KW-0472">Membrane</keyword>
<dbReference type="RefSeq" id="WP_386670534.1">
    <property type="nucleotide sequence ID" value="NZ_JBHLTG010000004.1"/>
</dbReference>